<proteinExistence type="predicted"/>
<sequence>MDYHKFFQIAFEVGFRPVEGRHIIYFWKNGR</sequence>
<reference evidence="1" key="1">
    <citation type="journal article" date="2020" name="Nature">
        <title>Giant virus diversity and host interactions through global metagenomics.</title>
        <authorList>
            <person name="Schulz F."/>
            <person name="Roux S."/>
            <person name="Paez-Espino D."/>
            <person name="Jungbluth S."/>
            <person name="Walsh D.A."/>
            <person name="Denef V.J."/>
            <person name="McMahon K.D."/>
            <person name="Konstantinidis K.T."/>
            <person name="Eloe-Fadrosh E.A."/>
            <person name="Kyrpides N.C."/>
            <person name="Woyke T."/>
        </authorList>
    </citation>
    <scope>NUCLEOTIDE SEQUENCE</scope>
    <source>
        <strain evidence="1">GVMAG-M-3300027747-57</strain>
    </source>
</reference>
<dbReference type="AlphaFoldDB" id="A0A6C0JLC5"/>
<dbReference type="EMBL" id="MN740433">
    <property type="protein sequence ID" value="QHU06399.1"/>
    <property type="molecule type" value="Genomic_DNA"/>
</dbReference>
<evidence type="ECO:0000313" key="1">
    <source>
        <dbReference type="EMBL" id="QHU06399.1"/>
    </source>
</evidence>
<protein>
    <submittedName>
        <fullName evidence="1">Uncharacterized protein</fullName>
    </submittedName>
</protein>
<organism evidence="1">
    <name type="scientific">viral metagenome</name>
    <dbReference type="NCBI Taxonomy" id="1070528"/>
    <lineage>
        <taxon>unclassified sequences</taxon>
        <taxon>metagenomes</taxon>
        <taxon>organismal metagenomes</taxon>
    </lineage>
</organism>
<accession>A0A6C0JLC5</accession>
<name>A0A6C0JLC5_9ZZZZ</name>